<dbReference type="InterPro" id="IPR036567">
    <property type="entry name" value="RHF-like"/>
</dbReference>
<organism evidence="7 8">
    <name type="scientific">Gilvimarinus xylanilyticus</name>
    <dbReference type="NCBI Taxonomy" id="2944139"/>
    <lineage>
        <taxon>Bacteria</taxon>
        <taxon>Pseudomonadati</taxon>
        <taxon>Pseudomonadota</taxon>
        <taxon>Gammaproteobacteria</taxon>
        <taxon>Cellvibrionales</taxon>
        <taxon>Cellvibrionaceae</taxon>
        <taxon>Gilvimarinus</taxon>
    </lineage>
</organism>
<dbReference type="PANTHER" id="PTHR33231:SF1">
    <property type="entry name" value="30S RIBOSOMAL PROTEIN"/>
    <property type="match status" value="1"/>
</dbReference>
<evidence type="ECO:0000256" key="1">
    <source>
        <dbReference type="ARBA" id="ARBA00022845"/>
    </source>
</evidence>
<gene>
    <name evidence="7" type="primary">raiA</name>
    <name evidence="7" type="ORF">M6D89_14640</name>
</gene>
<comment type="subunit">
    <text evidence="3">Associates exclusively with 100S ribosomes, which are dimers of 70S ribosomes.</text>
</comment>
<dbReference type="EMBL" id="JAMFTH010000005">
    <property type="protein sequence ID" value="MCP8900542.1"/>
    <property type="molecule type" value="Genomic_DNA"/>
</dbReference>
<dbReference type="PANTHER" id="PTHR33231">
    <property type="entry name" value="30S RIBOSOMAL PROTEIN"/>
    <property type="match status" value="1"/>
</dbReference>
<dbReference type="InterPro" id="IPR050574">
    <property type="entry name" value="HPF/YfiA_ribosome-assoc"/>
</dbReference>
<evidence type="ECO:0000256" key="2">
    <source>
        <dbReference type="ARBA" id="ARBA00038434"/>
    </source>
</evidence>
<dbReference type="SUPFAM" id="SSF69754">
    <property type="entry name" value="Ribosome binding protein Y (YfiA homologue)"/>
    <property type="match status" value="1"/>
</dbReference>
<evidence type="ECO:0000313" key="8">
    <source>
        <dbReference type="Proteomes" id="UP001139319"/>
    </source>
</evidence>
<comment type="caution">
    <text evidence="7">The sequence shown here is derived from an EMBL/GenBank/DDBJ whole genome shotgun (WGS) entry which is preliminary data.</text>
</comment>
<dbReference type="CDD" id="cd00552">
    <property type="entry name" value="RaiA"/>
    <property type="match status" value="1"/>
</dbReference>
<accession>A0A9X2I849</accession>
<evidence type="ECO:0000313" key="7">
    <source>
        <dbReference type="EMBL" id="MCP8900542.1"/>
    </source>
</evidence>
<reference evidence="7" key="1">
    <citation type="submission" date="2022-05" db="EMBL/GenBank/DDBJ databases">
        <authorList>
            <person name="Sun H.-N."/>
        </authorList>
    </citation>
    <scope>NUCLEOTIDE SEQUENCE</scope>
    <source>
        <strain evidence="7">HB14</strain>
    </source>
</reference>
<evidence type="ECO:0000256" key="4">
    <source>
        <dbReference type="ARBA" id="ARBA00041148"/>
    </source>
</evidence>
<protein>
    <recommendedName>
        <fullName evidence="4">Ribosome hibernation promoting factor</fullName>
    </recommendedName>
    <alternativeName>
        <fullName evidence="5">Hibernation factor HPF</fullName>
    </alternativeName>
</protein>
<keyword evidence="1" id="KW-0810">Translation regulation</keyword>
<evidence type="ECO:0000256" key="5">
    <source>
        <dbReference type="ARBA" id="ARBA00041319"/>
    </source>
</evidence>
<keyword evidence="8" id="KW-1185">Reference proteome</keyword>
<dbReference type="GO" id="GO:0022627">
    <property type="term" value="C:cytosolic small ribosomal subunit"/>
    <property type="evidence" value="ECO:0007669"/>
    <property type="project" value="TreeGrafter"/>
</dbReference>
<dbReference type="Gene3D" id="3.30.160.100">
    <property type="entry name" value="Ribosome hibernation promotion factor-like"/>
    <property type="match status" value="1"/>
</dbReference>
<dbReference type="InterPro" id="IPR003489">
    <property type="entry name" value="RHF/RaiA"/>
</dbReference>
<dbReference type="Pfam" id="PF02482">
    <property type="entry name" value="Ribosomal_S30AE"/>
    <property type="match status" value="1"/>
</dbReference>
<proteinExistence type="inferred from homology"/>
<dbReference type="AlphaFoldDB" id="A0A9X2I849"/>
<dbReference type="RefSeq" id="WP_253968829.1">
    <property type="nucleotide sequence ID" value="NZ_JAMFTH010000005.1"/>
</dbReference>
<dbReference type="Proteomes" id="UP001139319">
    <property type="component" value="Unassembled WGS sequence"/>
</dbReference>
<evidence type="ECO:0000256" key="6">
    <source>
        <dbReference type="SAM" id="MobiDB-lite"/>
    </source>
</evidence>
<comment type="similarity">
    <text evidence="2">Belongs to the HPF/YfiA ribosome-associated protein family. Short HPF subfamily.</text>
</comment>
<dbReference type="GO" id="GO:0043024">
    <property type="term" value="F:ribosomal small subunit binding"/>
    <property type="evidence" value="ECO:0007669"/>
    <property type="project" value="TreeGrafter"/>
</dbReference>
<dbReference type="GO" id="GO:0045900">
    <property type="term" value="P:negative regulation of translational elongation"/>
    <property type="evidence" value="ECO:0007669"/>
    <property type="project" value="TreeGrafter"/>
</dbReference>
<sequence length="110" mass="11821">MQINVSGHHVTVTDAIKENVEAKFGKVAKHFPQLDSINITLTVERSSQSIEATTQYLGAPVAVQAADHDMYTAIAQAAKKMEAALAHRKGSVKGNRHDKPALDDEDALAS</sequence>
<evidence type="ECO:0000256" key="3">
    <source>
        <dbReference type="ARBA" id="ARBA00038695"/>
    </source>
</evidence>
<feature type="region of interest" description="Disordered" evidence="6">
    <location>
        <begin position="87"/>
        <end position="110"/>
    </location>
</feature>
<dbReference type="NCBIfam" id="TIGR00741">
    <property type="entry name" value="yfiA"/>
    <property type="match status" value="1"/>
</dbReference>
<name>A0A9X2I849_9GAMM</name>
<reference evidence="7" key="2">
    <citation type="submission" date="2023-01" db="EMBL/GenBank/DDBJ databases">
        <title>Gilvimarinus xylanilyticus HB14 isolated from Caulerpa lentillifera aquaculture base in Hainan, China.</title>
        <authorList>
            <person name="Zhang Y.-J."/>
        </authorList>
    </citation>
    <scope>NUCLEOTIDE SEQUENCE</scope>
    <source>
        <strain evidence="7">HB14</strain>
    </source>
</reference>